<evidence type="ECO:0000313" key="2">
    <source>
        <dbReference type="EMBL" id="PWY87672.1"/>
    </source>
</evidence>
<comment type="caution">
    <text evidence="2">The sequence shown here is derived from an EMBL/GenBank/DDBJ whole genome shotgun (WGS) entry which is preliminary data.</text>
</comment>
<dbReference type="RefSeq" id="XP_025401555.1">
    <property type="nucleotide sequence ID" value="XM_025540934.1"/>
</dbReference>
<protein>
    <recommendedName>
        <fullName evidence="4">Small secreted protein</fullName>
    </recommendedName>
</protein>
<dbReference type="EMBL" id="MSFL01000006">
    <property type="protein sequence ID" value="PWY87672.1"/>
    <property type="molecule type" value="Genomic_DNA"/>
</dbReference>
<dbReference type="GeneID" id="37063171"/>
<reference evidence="2 3" key="1">
    <citation type="submission" date="2016-12" db="EMBL/GenBank/DDBJ databases">
        <title>The genomes of Aspergillus section Nigri reveals drivers in fungal speciation.</title>
        <authorList>
            <consortium name="DOE Joint Genome Institute"/>
            <person name="Vesth T.C."/>
            <person name="Nybo J."/>
            <person name="Theobald S."/>
            <person name="Brandl J."/>
            <person name="Frisvad J.C."/>
            <person name="Nielsen K.F."/>
            <person name="Lyhne E.K."/>
            <person name="Kogle M.E."/>
            <person name="Kuo A."/>
            <person name="Riley R."/>
            <person name="Clum A."/>
            <person name="Nolan M."/>
            <person name="Lipzen A."/>
            <person name="Salamov A."/>
            <person name="Henrissat B."/>
            <person name="Wiebenga A."/>
            <person name="De Vries R.P."/>
            <person name="Grigoriev I.V."/>
            <person name="Mortensen U.H."/>
            <person name="Andersen M.R."/>
            <person name="Baker S.E."/>
        </authorList>
    </citation>
    <scope>NUCLEOTIDE SEQUENCE [LARGE SCALE GENOMIC DNA]</scope>
    <source>
        <strain evidence="2 3">CBS 117.55</strain>
    </source>
</reference>
<gene>
    <name evidence="2" type="ORF">BO70DRAFT_332787</name>
</gene>
<feature type="signal peptide" evidence="1">
    <location>
        <begin position="1"/>
        <end position="18"/>
    </location>
</feature>
<sequence length="182" mass="18801">MTVLPTIFSLLFATTATATIPSTLNITTITAHNDQSAIECWALDPGFTTTDQAGVSGTASISLGPVAGNVTNIIVPGAFDGGSHNAPALQWVIFLSGVAHVTLPHSDDEAWIVGGRNGAILALDTADVSVDGHITQYPTQESTVAVEVPLVQVPGHRVLHGGLVWRGRWGGKYSVLVLGGGL</sequence>
<dbReference type="OrthoDB" id="3223416at2759"/>
<dbReference type="VEuPathDB" id="FungiDB:BO70DRAFT_332787"/>
<organism evidence="2 3">
    <name type="scientific">Aspergillus heteromorphus CBS 117.55</name>
    <dbReference type="NCBI Taxonomy" id="1448321"/>
    <lineage>
        <taxon>Eukaryota</taxon>
        <taxon>Fungi</taxon>
        <taxon>Dikarya</taxon>
        <taxon>Ascomycota</taxon>
        <taxon>Pezizomycotina</taxon>
        <taxon>Eurotiomycetes</taxon>
        <taxon>Eurotiomycetidae</taxon>
        <taxon>Eurotiales</taxon>
        <taxon>Aspergillaceae</taxon>
        <taxon>Aspergillus</taxon>
        <taxon>Aspergillus subgen. Circumdati</taxon>
    </lineage>
</organism>
<dbReference type="Proteomes" id="UP000247233">
    <property type="component" value="Unassembled WGS sequence"/>
</dbReference>
<dbReference type="AlphaFoldDB" id="A0A317WQX1"/>
<evidence type="ECO:0000313" key="3">
    <source>
        <dbReference type="Proteomes" id="UP000247233"/>
    </source>
</evidence>
<accession>A0A317WQX1</accession>
<evidence type="ECO:0008006" key="4">
    <source>
        <dbReference type="Google" id="ProtNLM"/>
    </source>
</evidence>
<feature type="chain" id="PRO_5016303978" description="Small secreted protein" evidence="1">
    <location>
        <begin position="19"/>
        <end position="182"/>
    </location>
</feature>
<keyword evidence="1" id="KW-0732">Signal</keyword>
<proteinExistence type="predicted"/>
<name>A0A317WQX1_9EURO</name>
<evidence type="ECO:0000256" key="1">
    <source>
        <dbReference type="SAM" id="SignalP"/>
    </source>
</evidence>
<keyword evidence="3" id="KW-1185">Reference proteome</keyword>